<dbReference type="EnsemblMetazoa" id="PHUM128630-RA">
    <property type="protein sequence ID" value="PHUM128630-PA"/>
    <property type="gene ID" value="PHUM128630"/>
</dbReference>
<organism>
    <name type="scientific">Pediculus humanus subsp. corporis</name>
    <name type="common">Body louse</name>
    <dbReference type="NCBI Taxonomy" id="121224"/>
    <lineage>
        <taxon>Eukaryota</taxon>
        <taxon>Metazoa</taxon>
        <taxon>Ecdysozoa</taxon>
        <taxon>Arthropoda</taxon>
        <taxon>Hexapoda</taxon>
        <taxon>Insecta</taxon>
        <taxon>Pterygota</taxon>
        <taxon>Neoptera</taxon>
        <taxon>Paraneoptera</taxon>
        <taxon>Psocodea</taxon>
        <taxon>Troctomorpha</taxon>
        <taxon>Phthiraptera</taxon>
        <taxon>Anoplura</taxon>
        <taxon>Pediculidae</taxon>
        <taxon>Pediculus</taxon>
    </lineage>
</organism>
<reference evidence="4" key="1">
    <citation type="submission" date="2007-04" db="EMBL/GenBank/DDBJ databases">
        <title>Annotation of Pediculus humanus corporis strain USDA.</title>
        <authorList>
            <person name="Kirkness E."/>
            <person name="Hannick L."/>
            <person name="Hass B."/>
            <person name="Bruggner R."/>
            <person name="Lawson D."/>
            <person name="Bidwell S."/>
            <person name="Joardar V."/>
            <person name="Caler E."/>
            <person name="Walenz B."/>
            <person name="Inman J."/>
            <person name="Schobel S."/>
            <person name="Galinsky K."/>
            <person name="Amedeo P."/>
            <person name="Strausberg R."/>
        </authorList>
    </citation>
    <scope>NUCLEOTIDE SEQUENCE</scope>
    <source>
        <strain evidence="4">USDA</strain>
    </source>
</reference>
<dbReference type="EMBL" id="AAZO01001500">
    <property type="status" value="NOT_ANNOTATED_CDS"/>
    <property type="molecule type" value="Genomic_DNA"/>
</dbReference>
<dbReference type="InParanoid" id="E0VE64"/>
<dbReference type="OrthoDB" id="1867012at2759"/>
<dbReference type="eggNOG" id="KOG4600">
    <property type="taxonomic scope" value="Eukaryota"/>
</dbReference>
<reference evidence="4" key="2">
    <citation type="submission" date="2007-04" db="EMBL/GenBank/DDBJ databases">
        <title>The genome of the human body louse.</title>
        <authorList>
            <consortium name="The Human Body Louse Genome Consortium"/>
            <person name="Kirkness E."/>
            <person name="Walenz B."/>
            <person name="Hass B."/>
            <person name="Bruggner R."/>
            <person name="Strausberg R."/>
        </authorList>
    </citation>
    <scope>NUCLEOTIDE SEQUENCE</scope>
    <source>
        <strain evidence="4">USDA</strain>
    </source>
</reference>
<dbReference type="KEGG" id="phu:Phum_PHUM128630"/>
<dbReference type="GO" id="GO:0003735">
    <property type="term" value="F:structural constituent of ribosome"/>
    <property type="evidence" value="ECO:0007669"/>
    <property type="project" value="InterPro"/>
</dbReference>
<dbReference type="GO" id="GO:0005762">
    <property type="term" value="C:mitochondrial large ribosomal subunit"/>
    <property type="evidence" value="ECO:0007669"/>
    <property type="project" value="TreeGrafter"/>
</dbReference>
<dbReference type="SUPFAM" id="SSF110324">
    <property type="entry name" value="Ribosomal L27 protein-like"/>
    <property type="match status" value="1"/>
</dbReference>
<dbReference type="InterPro" id="IPR001684">
    <property type="entry name" value="Ribosomal_bL27"/>
</dbReference>
<reference evidence="5" key="3">
    <citation type="submission" date="2021-02" db="UniProtKB">
        <authorList>
            <consortium name="EnsemblMetazoa"/>
        </authorList>
    </citation>
    <scope>IDENTIFICATION</scope>
    <source>
        <strain evidence="5">USDA</strain>
    </source>
</reference>
<dbReference type="OMA" id="SEAYSCC"/>
<evidence type="ECO:0000313" key="4">
    <source>
        <dbReference type="EMBL" id="EEB11670.1"/>
    </source>
</evidence>
<dbReference type="STRING" id="121224.E0VE64"/>
<dbReference type="PANTHER" id="PTHR15893:SF0">
    <property type="entry name" value="LARGE RIBOSOMAL SUBUNIT PROTEIN BL27M"/>
    <property type="match status" value="1"/>
</dbReference>
<dbReference type="GeneID" id="8233973"/>
<evidence type="ECO:0000313" key="6">
    <source>
        <dbReference type="Proteomes" id="UP000009046"/>
    </source>
</evidence>
<dbReference type="EMBL" id="DS235088">
    <property type="protein sequence ID" value="EEB11670.1"/>
    <property type="molecule type" value="Genomic_DNA"/>
</dbReference>
<gene>
    <name evidence="5" type="primary">8233973</name>
    <name evidence="4" type="ORF">Phum_PHUM128630</name>
</gene>
<dbReference type="CTD" id="8233973"/>
<keyword evidence="2 4" id="KW-0689">Ribosomal protein</keyword>
<keyword evidence="6" id="KW-1185">Reference proteome</keyword>
<accession>E0VE64</accession>
<dbReference type="HOGENOM" id="CLU_1837498_0_0_1"/>
<comment type="similarity">
    <text evidence="1">Belongs to the bacterial ribosomal protein bL27 family.</text>
</comment>
<dbReference type="VEuPathDB" id="VectorBase:PHUM128630"/>
<dbReference type="GO" id="GO:0006412">
    <property type="term" value="P:translation"/>
    <property type="evidence" value="ECO:0007669"/>
    <property type="project" value="InterPro"/>
</dbReference>
<dbReference type="AlphaFoldDB" id="E0VE64"/>
<name>E0VE64_PEDHC</name>
<dbReference type="Gene3D" id="2.40.50.100">
    <property type="match status" value="1"/>
</dbReference>
<evidence type="ECO:0000256" key="3">
    <source>
        <dbReference type="ARBA" id="ARBA00023274"/>
    </source>
</evidence>
<evidence type="ECO:0000313" key="5">
    <source>
        <dbReference type="EnsemblMetazoa" id="PHUM128630-PA"/>
    </source>
</evidence>
<dbReference type="Pfam" id="PF01016">
    <property type="entry name" value="Ribosomal_L27"/>
    <property type="match status" value="1"/>
</dbReference>
<sequence>MAALLLQLNSCSRKVLSEAYSCCLGSIRYKSKINIPSYRSTYGIKILDSSHVNPNQILVRQRTLEWLPGLNVKISGNGDLLAKVSGKVFITYEKTNLNRENRFVNTNYSDSLPKYKVYFNVIPDPAHQVFKLIDTIWLVC</sequence>
<evidence type="ECO:0000256" key="1">
    <source>
        <dbReference type="ARBA" id="ARBA00010797"/>
    </source>
</evidence>
<dbReference type="RefSeq" id="XP_002424408.1">
    <property type="nucleotide sequence ID" value="XM_002424363.1"/>
</dbReference>
<keyword evidence="3" id="KW-0687">Ribonucleoprotein</keyword>
<evidence type="ECO:0000256" key="2">
    <source>
        <dbReference type="ARBA" id="ARBA00022980"/>
    </source>
</evidence>
<dbReference type="FunCoup" id="E0VE64">
    <property type="interactions" value="678"/>
</dbReference>
<proteinExistence type="inferred from homology"/>
<dbReference type="Proteomes" id="UP000009046">
    <property type="component" value="Unassembled WGS sequence"/>
</dbReference>
<dbReference type="PANTHER" id="PTHR15893">
    <property type="entry name" value="RIBOSOMAL PROTEIN L27"/>
    <property type="match status" value="1"/>
</dbReference>
<protein>
    <submittedName>
        <fullName evidence="4">Mitochondrial 50S ribosomal protein L27, putative</fullName>
    </submittedName>
</protein>